<dbReference type="EMBL" id="QRVN01000004">
    <property type="protein sequence ID" value="RGS48269.1"/>
    <property type="molecule type" value="Genomic_DNA"/>
</dbReference>
<accession>A0AA92TMP9</accession>
<gene>
    <name evidence="1" type="ORF">DWX90_03550</name>
</gene>
<dbReference type="AlphaFoldDB" id="A0AA92TMP9"/>
<name>A0AA92TMP9_9BACT</name>
<comment type="caution">
    <text evidence="1">The sequence shown here is derived from an EMBL/GenBank/DDBJ whole genome shotgun (WGS) entry which is preliminary data.</text>
</comment>
<sequence length="138" mass="16627">MIKETREYFEKVIQDYNQNRKGRSLCKYYKDEAVDYDWLIEFKKSYRSNQLQPNENKKLSEGEFIALTVEENFVPVQQTPAGWQVERLILKSPTGDEMEIKYLEFDAIHAEQKRMQSRVAELKSHCSMVHLQKRRFER</sequence>
<evidence type="ECO:0000313" key="2">
    <source>
        <dbReference type="Proteomes" id="UP000286113"/>
    </source>
</evidence>
<dbReference type="Proteomes" id="UP000286113">
    <property type="component" value="Unassembled WGS sequence"/>
</dbReference>
<evidence type="ECO:0000313" key="1">
    <source>
        <dbReference type="EMBL" id="RGS48269.1"/>
    </source>
</evidence>
<protein>
    <submittedName>
        <fullName evidence="1">Uncharacterized protein</fullName>
    </submittedName>
</protein>
<organism evidence="1 2">
    <name type="scientific">Segatella copri</name>
    <dbReference type="NCBI Taxonomy" id="165179"/>
    <lineage>
        <taxon>Bacteria</taxon>
        <taxon>Pseudomonadati</taxon>
        <taxon>Bacteroidota</taxon>
        <taxon>Bacteroidia</taxon>
        <taxon>Bacteroidales</taxon>
        <taxon>Prevotellaceae</taxon>
        <taxon>Segatella</taxon>
    </lineage>
</organism>
<reference evidence="1 2" key="1">
    <citation type="submission" date="2018-08" db="EMBL/GenBank/DDBJ databases">
        <title>A genome reference for cultivated species of the human gut microbiota.</title>
        <authorList>
            <person name="Zou Y."/>
            <person name="Xue W."/>
            <person name="Luo G."/>
        </authorList>
    </citation>
    <scope>NUCLEOTIDE SEQUENCE [LARGE SCALE GENOMIC DNA]</scope>
    <source>
        <strain evidence="1 2">AF22-1</strain>
    </source>
</reference>
<proteinExistence type="predicted"/>